<keyword evidence="7" id="KW-0625">Polysaccharide transport</keyword>
<accession>A0A437MIP7</accession>
<dbReference type="GO" id="GO:0015920">
    <property type="term" value="P:lipopolysaccharide transport"/>
    <property type="evidence" value="ECO:0007669"/>
    <property type="project" value="TreeGrafter"/>
</dbReference>
<reference evidence="11 12" key="1">
    <citation type="submission" date="2019-01" db="EMBL/GenBank/DDBJ databases">
        <authorList>
            <person name="Chen W.-M."/>
        </authorList>
    </citation>
    <scope>NUCLEOTIDE SEQUENCE [LARGE SCALE GENOMIC DNA]</scope>
    <source>
        <strain evidence="11 12">CCP-6</strain>
    </source>
</reference>
<evidence type="ECO:0000256" key="8">
    <source>
        <dbReference type="ARBA" id="ARBA00023136"/>
    </source>
</evidence>
<feature type="transmembrane region" description="Helical" evidence="9">
    <location>
        <begin position="239"/>
        <end position="259"/>
    </location>
</feature>
<evidence type="ECO:0000256" key="2">
    <source>
        <dbReference type="ARBA" id="ARBA00007783"/>
    </source>
</evidence>
<evidence type="ECO:0000256" key="7">
    <source>
        <dbReference type="ARBA" id="ARBA00023047"/>
    </source>
</evidence>
<organism evidence="11 12">
    <name type="scientific">Rhodovarius crocodyli</name>
    <dbReference type="NCBI Taxonomy" id="1979269"/>
    <lineage>
        <taxon>Bacteria</taxon>
        <taxon>Pseudomonadati</taxon>
        <taxon>Pseudomonadota</taxon>
        <taxon>Alphaproteobacteria</taxon>
        <taxon>Acetobacterales</taxon>
        <taxon>Roseomonadaceae</taxon>
        <taxon>Rhodovarius</taxon>
    </lineage>
</organism>
<dbReference type="Proteomes" id="UP000282957">
    <property type="component" value="Unassembled WGS sequence"/>
</dbReference>
<name>A0A437MIP7_9PROT</name>
<dbReference type="RefSeq" id="WP_127786766.1">
    <property type="nucleotide sequence ID" value="NZ_SACL01000002.1"/>
</dbReference>
<feature type="domain" description="ABC-2 type transporter transmembrane" evidence="10">
    <location>
        <begin position="33"/>
        <end position="233"/>
    </location>
</feature>
<dbReference type="PANTHER" id="PTHR30413">
    <property type="entry name" value="INNER MEMBRANE TRANSPORT PERMEASE"/>
    <property type="match status" value="1"/>
</dbReference>
<evidence type="ECO:0000256" key="5">
    <source>
        <dbReference type="ARBA" id="ARBA00022692"/>
    </source>
</evidence>
<feature type="transmembrane region" description="Helical" evidence="9">
    <location>
        <begin position="82"/>
        <end position="106"/>
    </location>
</feature>
<comment type="subcellular location">
    <subcellularLocation>
        <location evidence="1">Cell membrane</location>
        <topology evidence="1">Multi-pass membrane protein</topology>
    </subcellularLocation>
</comment>
<dbReference type="AlphaFoldDB" id="A0A437MIP7"/>
<evidence type="ECO:0000256" key="4">
    <source>
        <dbReference type="ARBA" id="ARBA00022475"/>
    </source>
</evidence>
<evidence type="ECO:0000313" key="12">
    <source>
        <dbReference type="Proteomes" id="UP000282957"/>
    </source>
</evidence>
<feature type="transmembrane region" description="Helical" evidence="9">
    <location>
        <begin position="49"/>
        <end position="70"/>
    </location>
</feature>
<dbReference type="Pfam" id="PF01061">
    <property type="entry name" value="ABC2_membrane"/>
    <property type="match status" value="1"/>
</dbReference>
<evidence type="ECO:0000256" key="6">
    <source>
        <dbReference type="ARBA" id="ARBA00022989"/>
    </source>
</evidence>
<evidence type="ECO:0000256" key="1">
    <source>
        <dbReference type="ARBA" id="ARBA00004651"/>
    </source>
</evidence>
<keyword evidence="8 9" id="KW-0472">Membrane</keyword>
<keyword evidence="5 9" id="KW-0812">Transmembrane</keyword>
<dbReference type="PANTHER" id="PTHR30413:SF10">
    <property type="entry name" value="CAPSULE POLYSACCHARIDE EXPORT INNER-MEMBRANE PROTEIN CTRC"/>
    <property type="match status" value="1"/>
</dbReference>
<dbReference type="GO" id="GO:0140359">
    <property type="term" value="F:ABC-type transporter activity"/>
    <property type="evidence" value="ECO:0007669"/>
    <property type="project" value="InterPro"/>
</dbReference>
<comment type="caution">
    <text evidence="11">The sequence shown here is derived from an EMBL/GenBank/DDBJ whole genome shotgun (WGS) entry which is preliminary data.</text>
</comment>
<comment type="similarity">
    <text evidence="2">Belongs to the ABC-2 integral membrane protein family.</text>
</comment>
<keyword evidence="12" id="KW-1185">Reference proteome</keyword>
<feature type="transmembrane region" description="Helical" evidence="9">
    <location>
        <begin position="188"/>
        <end position="207"/>
    </location>
</feature>
<sequence length="274" mass="30156">MSAPVRLFDAAAPRRRAEAMEDLAQGFLRFRLAWALARGDIMHKFRGSLLGPLWMSVTTAVMLGALGFLYAHLLRMEVAAYLPWLAVSLILWNLLAQGITDACASLTAAEGIIRQMPLPHSTQALRVVLRSGLVAAHNLPLILGVFLVFGFNPGWMALLAAPGLLLAAVNLFWLSLLLGMLCARFRDVTQIVAAVLQLAFFVTPVIWQPSMVAWMQPWLPLNPLFCLIELVREPLMGQAPGWGVLAGAATFTLLIWALGQAVFTRFRARVAFWV</sequence>
<feature type="transmembrane region" description="Helical" evidence="9">
    <location>
        <begin position="127"/>
        <end position="149"/>
    </location>
</feature>
<evidence type="ECO:0000259" key="10">
    <source>
        <dbReference type="Pfam" id="PF01061"/>
    </source>
</evidence>
<keyword evidence="7" id="KW-0762">Sugar transport</keyword>
<dbReference type="OrthoDB" id="9796017at2"/>
<evidence type="ECO:0000313" key="11">
    <source>
        <dbReference type="EMBL" id="RVT97537.1"/>
    </source>
</evidence>
<dbReference type="GO" id="GO:0005886">
    <property type="term" value="C:plasma membrane"/>
    <property type="evidence" value="ECO:0007669"/>
    <property type="project" value="UniProtKB-SubCell"/>
</dbReference>
<evidence type="ECO:0000256" key="3">
    <source>
        <dbReference type="ARBA" id="ARBA00022448"/>
    </source>
</evidence>
<keyword evidence="4" id="KW-1003">Cell membrane</keyword>
<evidence type="ECO:0000256" key="9">
    <source>
        <dbReference type="SAM" id="Phobius"/>
    </source>
</evidence>
<dbReference type="InterPro" id="IPR013525">
    <property type="entry name" value="ABC2_TM"/>
</dbReference>
<keyword evidence="6 9" id="KW-1133">Transmembrane helix</keyword>
<keyword evidence="3" id="KW-0813">Transport</keyword>
<proteinExistence type="inferred from homology"/>
<protein>
    <submittedName>
        <fullName evidence="11">ABC transporter permease</fullName>
    </submittedName>
</protein>
<feature type="transmembrane region" description="Helical" evidence="9">
    <location>
        <begin position="155"/>
        <end position="176"/>
    </location>
</feature>
<dbReference type="EMBL" id="SACL01000002">
    <property type="protein sequence ID" value="RVT97537.1"/>
    <property type="molecule type" value="Genomic_DNA"/>
</dbReference>
<gene>
    <name evidence="11" type="ORF">EOD42_06850</name>
</gene>
<dbReference type="GO" id="GO:0015774">
    <property type="term" value="P:polysaccharide transport"/>
    <property type="evidence" value="ECO:0007669"/>
    <property type="project" value="UniProtKB-KW"/>
</dbReference>